<protein>
    <recommendedName>
        <fullName evidence="3">Transposase</fullName>
    </recommendedName>
</protein>
<comment type="caution">
    <text evidence="1">The sequence shown here is derived from an EMBL/GenBank/DDBJ whole genome shotgun (WGS) entry which is preliminary data.</text>
</comment>
<dbReference type="Proteomes" id="UP001321014">
    <property type="component" value="Unassembled WGS sequence"/>
</dbReference>
<proteinExistence type="predicted"/>
<keyword evidence="2" id="KW-1185">Reference proteome</keyword>
<dbReference type="RefSeq" id="WP_263389737.1">
    <property type="nucleotide sequence ID" value="NZ_JAOVQN010000023.1"/>
</dbReference>
<evidence type="ECO:0008006" key="3">
    <source>
        <dbReference type="Google" id="ProtNLM"/>
    </source>
</evidence>
<sequence>GSVFTWVKSRWKIMGLPGHFSAKINNTQDQIDTLTDINRRKVLCPYCKLVDANMAGRVNCVFNLSSSSHRPHRYGQ</sequence>
<reference evidence="1 2" key="1">
    <citation type="submission" date="2022-10" db="EMBL/GenBank/DDBJ databases">
        <title>Ruegeria sp. nov., isolated from ocean surface water.</title>
        <authorList>
            <person name="He W."/>
            <person name="Wang L."/>
            <person name="Zhang D.-F."/>
        </authorList>
    </citation>
    <scope>NUCLEOTIDE SEQUENCE [LARGE SCALE GENOMIC DNA]</scope>
    <source>
        <strain evidence="1 2">WL0004</strain>
    </source>
</reference>
<accession>A0ABT2WV84</accession>
<evidence type="ECO:0000313" key="2">
    <source>
        <dbReference type="Proteomes" id="UP001321014"/>
    </source>
</evidence>
<organism evidence="1 2">
    <name type="scientific">Ruegeria marisflavi</name>
    <dbReference type="NCBI Taxonomy" id="2984152"/>
    <lineage>
        <taxon>Bacteria</taxon>
        <taxon>Pseudomonadati</taxon>
        <taxon>Pseudomonadota</taxon>
        <taxon>Alphaproteobacteria</taxon>
        <taxon>Rhodobacterales</taxon>
        <taxon>Roseobacteraceae</taxon>
        <taxon>Ruegeria</taxon>
    </lineage>
</organism>
<gene>
    <name evidence="1" type="ORF">OEZ49_18785</name>
</gene>
<name>A0ABT2WV84_9RHOB</name>
<dbReference type="EMBL" id="JAOVQN010000023">
    <property type="protein sequence ID" value="MCU9839824.1"/>
    <property type="molecule type" value="Genomic_DNA"/>
</dbReference>
<feature type="non-terminal residue" evidence="1">
    <location>
        <position position="1"/>
    </location>
</feature>
<evidence type="ECO:0000313" key="1">
    <source>
        <dbReference type="EMBL" id="MCU9839824.1"/>
    </source>
</evidence>